<feature type="chain" id="PRO_5036844260" description="Gram-positive cocci surface proteins LPxTG domain-containing protein" evidence="3">
    <location>
        <begin position="30"/>
        <end position="822"/>
    </location>
</feature>
<feature type="region of interest" description="Disordered" evidence="1">
    <location>
        <begin position="383"/>
        <end position="405"/>
    </location>
</feature>
<feature type="transmembrane region" description="Helical" evidence="2">
    <location>
        <begin position="797"/>
        <end position="817"/>
    </location>
</feature>
<feature type="region of interest" description="Disordered" evidence="1">
    <location>
        <begin position="692"/>
        <end position="725"/>
    </location>
</feature>
<evidence type="ECO:0000313" key="4">
    <source>
        <dbReference type="EMBL" id="MBS5331465.1"/>
    </source>
</evidence>
<evidence type="ECO:0008006" key="6">
    <source>
        <dbReference type="Google" id="ProtNLM"/>
    </source>
</evidence>
<keyword evidence="2" id="KW-0812">Transmembrane</keyword>
<evidence type="ECO:0000256" key="2">
    <source>
        <dbReference type="SAM" id="Phobius"/>
    </source>
</evidence>
<reference evidence="4" key="1">
    <citation type="submission" date="2021-02" db="EMBL/GenBank/DDBJ databases">
        <title>Infant gut strain persistence is associated with maternal origin, phylogeny, and functional potential including surface adhesion and iron acquisition.</title>
        <authorList>
            <person name="Lou Y.C."/>
        </authorList>
    </citation>
    <scope>NUCLEOTIDE SEQUENCE</scope>
    <source>
        <strain evidence="4">L3_101_000M1_dasL3_101_000M1_concoct_87</strain>
    </source>
</reference>
<comment type="caution">
    <text evidence="4">The sequence shown here is derived from an EMBL/GenBank/DDBJ whole genome shotgun (WGS) entry which is preliminary data.</text>
</comment>
<gene>
    <name evidence="4" type="ORF">KHY36_02920</name>
</gene>
<feature type="signal peptide" evidence="3">
    <location>
        <begin position="1"/>
        <end position="29"/>
    </location>
</feature>
<protein>
    <recommendedName>
        <fullName evidence="6">Gram-positive cocci surface proteins LPxTG domain-containing protein</fullName>
    </recommendedName>
</protein>
<keyword evidence="2" id="KW-0472">Membrane</keyword>
<dbReference type="AlphaFoldDB" id="A0A943D7A5"/>
<accession>A0A943D7A5</accession>
<dbReference type="Proteomes" id="UP000759273">
    <property type="component" value="Unassembled WGS sequence"/>
</dbReference>
<name>A0A943D7A5_9FIRM</name>
<organism evidence="4 5">
    <name type="scientific">Subdoligranulum variabile</name>
    <dbReference type="NCBI Taxonomy" id="214851"/>
    <lineage>
        <taxon>Bacteria</taxon>
        <taxon>Bacillati</taxon>
        <taxon>Bacillota</taxon>
        <taxon>Clostridia</taxon>
        <taxon>Eubacteriales</taxon>
        <taxon>Oscillospiraceae</taxon>
        <taxon>Subdoligranulum</taxon>
    </lineage>
</organism>
<feature type="compositionally biased region" description="Low complexity" evidence="1">
    <location>
        <begin position="702"/>
        <end position="725"/>
    </location>
</feature>
<dbReference type="EMBL" id="JAGZGG010000004">
    <property type="protein sequence ID" value="MBS5331465.1"/>
    <property type="molecule type" value="Genomic_DNA"/>
</dbReference>
<evidence type="ECO:0000313" key="5">
    <source>
        <dbReference type="Proteomes" id="UP000759273"/>
    </source>
</evidence>
<sequence>MRKQTHFKKVVSFALAAAMAVSVCTAALADEATTEATKKAAASEQVETQSDGETKDKAVMLTGEADPQDANVAYVDSDTSKTYTTLQDAINNAADQVVLTSNVTESVTIPAGKSIQLNLNDHKITNTADKHTITNNGTLTITGNGTVDNVSHGRAALYNEKDATAIVESGTFTRSQEAGTPSGNGGNSWYVVYNDGTLTFNGGTVEATGKFSSLVVSGQNNASAVMTINNGNFNNDFIVIKAEGGTTNITGGTFNSPEQTLQSWDSITTVTGGTLNGAISSWVWENSTTNGVTISGDAVVNGNLTAANYDNKSSIASSITINGGKINGELKKRNIDDAADATYTGAKFEVTAGTFTKKFSASYLASGLALKENADGTYTVGEKTVDTKPAKPEKTEVSDNAESKVEVKKEDNITASEVVEAAKSTEIVSKDDATTDKISQEVTNSATVTVNGKDVAIDSTEAAEAAKGAISAAATDSSKNFDPDAENKDITIVAVPKLVVEPKAAANNDTDVSMTFDIKMLYDVKATVADDVKNMTETNTVTLEKNKEMPAEQVPTVAISLDVSALKIPADQKVFVRHVKEDGTVYYYEAETKTESGIVKTITFVNPDGFSEFTVMANKTVTVTIDGKEYALSAADIGKGFEIAKKDYCDWKGVSFKGIEGVYTTLTKELYDKAANGQKLEGTNVFEQVWFPPEEPTPAPTAAPTATPAPVEAAPAATAAPTATPDDSQYYTCVACGHHNWTATADGYKCDTCGHLETKQISGYKNVKGTYAPTASSAKTAAATTSTIPQTSDEMPIVPIAIIAIAALLGLGVTAYMKKKRN</sequence>
<evidence type="ECO:0000256" key="1">
    <source>
        <dbReference type="SAM" id="MobiDB-lite"/>
    </source>
</evidence>
<keyword evidence="2" id="KW-1133">Transmembrane helix</keyword>
<evidence type="ECO:0000256" key="3">
    <source>
        <dbReference type="SAM" id="SignalP"/>
    </source>
</evidence>
<keyword evidence="3" id="KW-0732">Signal</keyword>
<proteinExistence type="predicted"/>